<proteinExistence type="predicted"/>
<protein>
    <recommendedName>
        <fullName evidence="3">Alpha/beta hydrolase</fullName>
    </recommendedName>
</protein>
<reference evidence="1 2" key="1">
    <citation type="submission" date="2022-10" db="EMBL/GenBank/DDBJ databases">
        <title>The complete genomes of actinobacterial strains from the NBC collection.</title>
        <authorList>
            <person name="Joergensen T.S."/>
            <person name="Alvarez Arevalo M."/>
            <person name="Sterndorff E.B."/>
            <person name="Faurdal D."/>
            <person name="Vuksanovic O."/>
            <person name="Mourched A.-S."/>
            <person name="Charusanti P."/>
            <person name="Shaw S."/>
            <person name="Blin K."/>
            <person name="Weber T."/>
        </authorList>
    </citation>
    <scope>NUCLEOTIDE SEQUENCE [LARGE SCALE GENOMIC DNA]</scope>
    <source>
        <strain evidence="1 2">NBC 01752</strain>
    </source>
</reference>
<dbReference type="InterPro" id="IPR029058">
    <property type="entry name" value="AB_hydrolase_fold"/>
</dbReference>
<dbReference type="SUPFAM" id="SSF53474">
    <property type="entry name" value="alpha/beta-Hydrolases"/>
    <property type="match status" value="1"/>
</dbReference>
<dbReference type="Proteomes" id="UP001340816">
    <property type="component" value="Chromosome"/>
</dbReference>
<dbReference type="RefSeq" id="WP_326759014.1">
    <property type="nucleotide sequence ID" value="NZ_CP109135.1"/>
</dbReference>
<evidence type="ECO:0008006" key="3">
    <source>
        <dbReference type="Google" id="ProtNLM"/>
    </source>
</evidence>
<name>A0ABZ1H795_STRPH</name>
<keyword evidence="2" id="KW-1185">Reference proteome</keyword>
<dbReference type="Gene3D" id="3.40.50.1820">
    <property type="entry name" value="alpha/beta hydrolase"/>
    <property type="match status" value="1"/>
</dbReference>
<dbReference type="EMBL" id="CP109135">
    <property type="protein sequence ID" value="WSD14370.1"/>
    <property type="molecule type" value="Genomic_DNA"/>
</dbReference>
<accession>A0ABZ1H795</accession>
<evidence type="ECO:0000313" key="2">
    <source>
        <dbReference type="Proteomes" id="UP001340816"/>
    </source>
</evidence>
<organism evidence="1 2">
    <name type="scientific">Streptomyces phaeochromogenes</name>
    <dbReference type="NCBI Taxonomy" id="1923"/>
    <lineage>
        <taxon>Bacteria</taxon>
        <taxon>Bacillati</taxon>
        <taxon>Actinomycetota</taxon>
        <taxon>Actinomycetes</taxon>
        <taxon>Kitasatosporales</taxon>
        <taxon>Streptomycetaceae</taxon>
        <taxon>Streptomyces</taxon>
        <taxon>Streptomyces phaeochromogenes group</taxon>
    </lineage>
</organism>
<gene>
    <name evidence="1" type="ORF">OHB35_14565</name>
</gene>
<evidence type="ECO:0000313" key="1">
    <source>
        <dbReference type="EMBL" id="WSD14370.1"/>
    </source>
</evidence>
<sequence length="112" mass="12242">MKDVCLRIEKQGVFSAGGTTQQASGTFDPIKGQMAPEGQTRHSDHAHVFFQIPADGTGRSLLFLHGYGQSRTGWMGTPDGRQGFSDLFLQKGYGVYLVDQPRRGAAGRPPFR</sequence>